<feature type="coiled-coil region" evidence="1">
    <location>
        <begin position="207"/>
        <end position="330"/>
    </location>
</feature>
<dbReference type="AlphaFoldDB" id="A0A836CD95"/>
<reference evidence="3" key="1">
    <citation type="submission" date="2021-02" db="EMBL/GenBank/DDBJ databases">
        <title>First Annotated Genome of the Yellow-green Alga Tribonema minus.</title>
        <authorList>
            <person name="Mahan K.M."/>
        </authorList>
    </citation>
    <scope>NUCLEOTIDE SEQUENCE</scope>
    <source>
        <strain evidence="3">UTEX B ZZ1240</strain>
    </source>
</reference>
<feature type="region of interest" description="Disordered" evidence="2">
    <location>
        <begin position="1"/>
        <end position="29"/>
    </location>
</feature>
<evidence type="ECO:0000313" key="4">
    <source>
        <dbReference type="Proteomes" id="UP000664859"/>
    </source>
</evidence>
<sequence>MPGQLRKRGLSCSSTSSATSFSSSQAGTCCTTEDEGLGLLERLASTTFDLSLAQWQLALSQVCQRYDQRPVSSASDRRSPGSKNGDGFELMAASSAREACLREEMKHLQEYLGRQVGGHARVNKALHDSLQAKKQLEADLQAATAAYSCKTQELQAALDKALAAQLALQQELQATASRLAIKEAALGEAQQMQHTLSSQLAAHVTDLAASEAAVHRLEEQLHAAEIAAQDQLAAANNANNASAAALRELRAKYERAKARIADAARKADDGRRERDALLRERTRLEAQLADVESFITTDGGQLAKRLEGELAGLKLQLAEVEAERDELEVQLGTSARVAKP</sequence>
<evidence type="ECO:0000256" key="1">
    <source>
        <dbReference type="SAM" id="Coils"/>
    </source>
</evidence>
<keyword evidence="1" id="KW-0175">Coiled coil</keyword>
<name>A0A836CD95_9STRA</name>
<dbReference type="EMBL" id="JAFCMP010000334">
    <property type="protein sequence ID" value="KAG5181419.1"/>
    <property type="molecule type" value="Genomic_DNA"/>
</dbReference>
<proteinExistence type="predicted"/>
<evidence type="ECO:0000313" key="3">
    <source>
        <dbReference type="EMBL" id="KAG5181419.1"/>
    </source>
</evidence>
<feature type="compositionally biased region" description="Low complexity" evidence="2">
    <location>
        <begin position="11"/>
        <end position="24"/>
    </location>
</feature>
<keyword evidence="4" id="KW-1185">Reference proteome</keyword>
<accession>A0A836CD95</accession>
<gene>
    <name evidence="3" type="ORF">JKP88DRAFT_322007</name>
</gene>
<protein>
    <submittedName>
        <fullName evidence="3">Uncharacterized protein</fullName>
    </submittedName>
</protein>
<feature type="coiled-coil region" evidence="1">
    <location>
        <begin position="126"/>
        <end position="153"/>
    </location>
</feature>
<evidence type="ECO:0000256" key="2">
    <source>
        <dbReference type="SAM" id="MobiDB-lite"/>
    </source>
</evidence>
<dbReference type="Proteomes" id="UP000664859">
    <property type="component" value="Unassembled WGS sequence"/>
</dbReference>
<organism evidence="3 4">
    <name type="scientific">Tribonema minus</name>
    <dbReference type="NCBI Taxonomy" id="303371"/>
    <lineage>
        <taxon>Eukaryota</taxon>
        <taxon>Sar</taxon>
        <taxon>Stramenopiles</taxon>
        <taxon>Ochrophyta</taxon>
        <taxon>PX clade</taxon>
        <taxon>Xanthophyceae</taxon>
        <taxon>Tribonematales</taxon>
        <taxon>Tribonemataceae</taxon>
        <taxon>Tribonema</taxon>
    </lineage>
</organism>
<comment type="caution">
    <text evidence="3">The sequence shown here is derived from an EMBL/GenBank/DDBJ whole genome shotgun (WGS) entry which is preliminary data.</text>
</comment>